<keyword evidence="2" id="KW-1185">Reference proteome</keyword>
<gene>
    <name evidence="1" type="ORF">GCM10022278_26130</name>
</gene>
<sequence length="64" mass="7050">MQRKPDAITTVLFIFVISLAVSGFTTMMHDDAEAATASRSDVVTAVQMQPLLTRRSTDSAYRTQ</sequence>
<reference evidence="2" key="1">
    <citation type="journal article" date="2019" name="Int. J. Syst. Evol. Microbiol.">
        <title>The Global Catalogue of Microorganisms (GCM) 10K type strain sequencing project: providing services to taxonomists for standard genome sequencing and annotation.</title>
        <authorList>
            <consortium name="The Broad Institute Genomics Platform"/>
            <consortium name="The Broad Institute Genome Sequencing Center for Infectious Disease"/>
            <person name="Wu L."/>
            <person name="Ma J."/>
        </authorList>
    </citation>
    <scope>NUCLEOTIDE SEQUENCE [LARGE SCALE GENOMIC DNA]</scope>
    <source>
        <strain evidence="2">JCM 17555</strain>
    </source>
</reference>
<evidence type="ECO:0000313" key="1">
    <source>
        <dbReference type="EMBL" id="GAA3967102.1"/>
    </source>
</evidence>
<dbReference type="EMBL" id="BAABBO010000011">
    <property type="protein sequence ID" value="GAA3967102.1"/>
    <property type="molecule type" value="Genomic_DNA"/>
</dbReference>
<comment type="caution">
    <text evidence="1">The sequence shown here is derived from an EMBL/GenBank/DDBJ whole genome shotgun (WGS) entry which is preliminary data.</text>
</comment>
<protein>
    <recommendedName>
        <fullName evidence="3">Secreted protein</fullName>
    </recommendedName>
</protein>
<evidence type="ECO:0008006" key="3">
    <source>
        <dbReference type="Google" id="ProtNLM"/>
    </source>
</evidence>
<dbReference type="Proteomes" id="UP001501337">
    <property type="component" value="Unassembled WGS sequence"/>
</dbReference>
<proteinExistence type="predicted"/>
<name>A0ABP7PKC0_9GAMM</name>
<organism evidence="1 2">
    <name type="scientific">Allohahella marinimesophila</name>
    <dbReference type="NCBI Taxonomy" id="1054972"/>
    <lineage>
        <taxon>Bacteria</taxon>
        <taxon>Pseudomonadati</taxon>
        <taxon>Pseudomonadota</taxon>
        <taxon>Gammaproteobacteria</taxon>
        <taxon>Oceanospirillales</taxon>
        <taxon>Hahellaceae</taxon>
        <taxon>Allohahella</taxon>
    </lineage>
</organism>
<evidence type="ECO:0000313" key="2">
    <source>
        <dbReference type="Proteomes" id="UP001501337"/>
    </source>
</evidence>
<accession>A0ABP7PKC0</accession>